<dbReference type="EMBL" id="BAABME010002998">
    <property type="protein sequence ID" value="GAA0156999.1"/>
    <property type="molecule type" value="Genomic_DNA"/>
</dbReference>
<comment type="similarity">
    <text evidence="2 7">Belongs to the EMP24/GP25L family.</text>
</comment>
<dbReference type="PANTHER" id="PTHR22811">
    <property type="entry name" value="TRANSMEMBRANE EMP24 DOMAIN-CONTAINING PROTEIN"/>
    <property type="match status" value="1"/>
</dbReference>
<evidence type="ECO:0000256" key="5">
    <source>
        <dbReference type="ARBA" id="ARBA00022989"/>
    </source>
</evidence>
<keyword evidence="6 8" id="KW-0472">Membrane</keyword>
<feature type="transmembrane region" description="Helical" evidence="8">
    <location>
        <begin position="188"/>
        <end position="208"/>
    </location>
</feature>
<dbReference type="SMART" id="SM01190">
    <property type="entry name" value="EMP24_GP25L"/>
    <property type="match status" value="1"/>
</dbReference>
<dbReference type="Pfam" id="PF01105">
    <property type="entry name" value="EMP24_GP25L"/>
    <property type="match status" value="1"/>
</dbReference>
<keyword evidence="5 8" id="KW-1133">Transmembrane helix</keyword>
<dbReference type="AlphaFoldDB" id="A0AAV3PZW0"/>
<keyword evidence="11" id="KW-0167">Capsid protein</keyword>
<accession>A0AAV3PZW0</accession>
<proteinExistence type="inferred from homology"/>
<feature type="chain" id="PRO_5043943477" evidence="9">
    <location>
        <begin position="31"/>
        <end position="220"/>
    </location>
</feature>
<gene>
    <name evidence="11" type="ORF">LIER_14359</name>
</gene>
<comment type="caution">
    <text evidence="11">The sequence shown here is derived from an EMBL/GenBank/DDBJ whole genome shotgun (WGS) entry which is preliminary data.</text>
</comment>
<feature type="signal peptide" evidence="9">
    <location>
        <begin position="1"/>
        <end position="30"/>
    </location>
</feature>
<evidence type="ECO:0000256" key="2">
    <source>
        <dbReference type="ARBA" id="ARBA00007104"/>
    </source>
</evidence>
<dbReference type="PROSITE" id="PS50866">
    <property type="entry name" value="GOLD"/>
    <property type="match status" value="1"/>
</dbReference>
<dbReference type="InterPro" id="IPR015720">
    <property type="entry name" value="Emp24-like"/>
</dbReference>
<keyword evidence="12" id="KW-1185">Reference proteome</keyword>
<sequence length="220" mass="25254">MITQRLINTPQYIILFLILTLGKLSTHVESIRFEVQSGKTKCIVEEIRKNCITLGKYHIVKENEAHPLPDSHKVKVKAVSVHGKQYHQSDKVTEGNFVFHTEGEGDCVACFSAVDHKPPVTLTIEFEWKSGTATKDWSHVVKKDSVESMEMELKEMYDIAYSIYDEAYYLHERENEALTINIAANTEMAWLSFLSIVLCISVAGLQFWHLKSFFQKKKLI</sequence>
<evidence type="ECO:0000256" key="7">
    <source>
        <dbReference type="RuleBase" id="RU003827"/>
    </source>
</evidence>
<evidence type="ECO:0000256" key="8">
    <source>
        <dbReference type="SAM" id="Phobius"/>
    </source>
</evidence>
<evidence type="ECO:0000256" key="1">
    <source>
        <dbReference type="ARBA" id="ARBA00004479"/>
    </source>
</evidence>
<evidence type="ECO:0000256" key="6">
    <source>
        <dbReference type="ARBA" id="ARBA00023136"/>
    </source>
</evidence>
<evidence type="ECO:0000256" key="3">
    <source>
        <dbReference type="ARBA" id="ARBA00022692"/>
    </source>
</evidence>
<dbReference type="InterPro" id="IPR009038">
    <property type="entry name" value="GOLD_dom"/>
</dbReference>
<dbReference type="Proteomes" id="UP001454036">
    <property type="component" value="Unassembled WGS sequence"/>
</dbReference>
<comment type="subcellular location">
    <subcellularLocation>
        <location evidence="1 7">Membrane</location>
        <topology evidence="1 7">Single-pass type I membrane protein</topology>
    </subcellularLocation>
</comment>
<keyword evidence="11" id="KW-0946">Virion</keyword>
<evidence type="ECO:0000259" key="10">
    <source>
        <dbReference type="PROSITE" id="PS50866"/>
    </source>
</evidence>
<dbReference type="GO" id="GO:0016020">
    <property type="term" value="C:membrane"/>
    <property type="evidence" value="ECO:0007669"/>
    <property type="project" value="UniProtKB-SubCell"/>
</dbReference>
<protein>
    <submittedName>
        <fullName evidence="11">Vesicle coat protein</fullName>
    </submittedName>
</protein>
<reference evidence="11 12" key="1">
    <citation type="submission" date="2024-01" db="EMBL/GenBank/DDBJ databases">
        <title>The complete chloroplast genome sequence of Lithospermum erythrorhizon: insights into the phylogenetic relationship among Boraginaceae species and the maternal lineages of purple gromwells.</title>
        <authorList>
            <person name="Okada T."/>
            <person name="Watanabe K."/>
        </authorList>
    </citation>
    <scope>NUCLEOTIDE SEQUENCE [LARGE SCALE GENOMIC DNA]</scope>
</reference>
<evidence type="ECO:0000313" key="12">
    <source>
        <dbReference type="Proteomes" id="UP001454036"/>
    </source>
</evidence>
<organism evidence="11 12">
    <name type="scientific">Lithospermum erythrorhizon</name>
    <name type="common">Purple gromwell</name>
    <name type="synonym">Lithospermum officinale var. erythrorhizon</name>
    <dbReference type="NCBI Taxonomy" id="34254"/>
    <lineage>
        <taxon>Eukaryota</taxon>
        <taxon>Viridiplantae</taxon>
        <taxon>Streptophyta</taxon>
        <taxon>Embryophyta</taxon>
        <taxon>Tracheophyta</taxon>
        <taxon>Spermatophyta</taxon>
        <taxon>Magnoliopsida</taxon>
        <taxon>eudicotyledons</taxon>
        <taxon>Gunneridae</taxon>
        <taxon>Pentapetalae</taxon>
        <taxon>asterids</taxon>
        <taxon>lamiids</taxon>
        <taxon>Boraginales</taxon>
        <taxon>Boraginaceae</taxon>
        <taxon>Boraginoideae</taxon>
        <taxon>Lithospermeae</taxon>
        <taxon>Lithospermum</taxon>
    </lineage>
</organism>
<keyword evidence="3 7" id="KW-0812">Transmembrane</keyword>
<keyword evidence="4 9" id="KW-0732">Signal</keyword>
<name>A0AAV3PZW0_LITER</name>
<evidence type="ECO:0000256" key="9">
    <source>
        <dbReference type="SAM" id="SignalP"/>
    </source>
</evidence>
<evidence type="ECO:0000256" key="4">
    <source>
        <dbReference type="ARBA" id="ARBA00022729"/>
    </source>
</evidence>
<feature type="domain" description="GOLD" evidence="10">
    <location>
        <begin position="40"/>
        <end position="155"/>
    </location>
</feature>
<evidence type="ECO:0000313" key="11">
    <source>
        <dbReference type="EMBL" id="GAA0156999.1"/>
    </source>
</evidence>